<evidence type="ECO:0000256" key="1">
    <source>
        <dbReference type="ARBA" id="ARBA00023157"/>
    </source>
</evidence>
<reference evidence="4 5" key="1">
    <citation type="submission" date="2009-12" db="EMBL/GenBank/DDBJ databases">
        <title>The Genome Sequence of Anolis carolinensis (Green Anole Lizard).</title>
        <authorList>
            <consortium name="The Genome Sequencing Platform"/>
            <person name="Di Palma F."/>
            <person name="Alfoldi J."/>
            <person name="Heiman D."/>
            <person name="Young S."/>
            <person name="Grabherr M."/>
            <person name="Johnson J."/>
            <person name="Lander E.S."/>
            <person name="Lindblad-Toh K."/>
        </authorList>
    </citation>
    <scope>NUCLEOTIDE SEQUENCE [LARGE SCALE GENOMIC DNA]</scope>
    <source>
        <strain evidence="4 5">JBL SC #1</strain>
    </source>
</reference>
<sequence length="402" mass="46199">FRWGSLVQTERNQCMLSSEASHVAYGSMGGEASTWGKGLYKTFDNCVFSFESFCKFTFCRHCVESGREFNIEMTRNKNGKIDRIAIHFPTFDLNLNNIFIYSVQLPFDNKMVHIKKYGDYTKLESRRGILTLLWNNEDKFSIMLHKKYETCGLCGSLHAGRGKHILQNYCHDIISKYFKSCKTVGNLYHEYEKLCTEEYCKTGSGMDVCSTFLELARKCSSEGSGPFEAWRRDPDVICESKIYRDCGPSNPATCSYMSLYQDAGCVSGCVCPEGYVVDDIEENGKCIKKRKCPCKFDGKVYRPGEKRKGPCNSECKHLHQNKYFLPFLFPPTHPHESKSCKITQECKGCNLFLLNKLVMPQNTEYFSVVLQPFKTWSSNWPVIAYIPPTLFKICIFVRFKAL</sequence>
<proteinExistence type="predicted"/>
<dbReference type="InterPro" id="IPR050780">
    <property type="entry name" value="Mucin_vWF_Thrombospondin_sf"/>
</dbReference>
<dbReference type="GO" id="GO:0005201">
    <property type="term" value="F:extracellular matrix structural constituent"/>
    <property type="evidence" value="ECO:0000318"/>
    <property type="project" value="GO_Central"/>
</dbReference>
<dbReference type="PROSITE" id="PS51233">
    <property type="entry name" value="VWFD"/>
    <property type="match status" value="1"/>
</dbReference>
<dbReference type="GeneTree" id="ENSGT00940000164528"/>
<dbReference type="SMART" id="SM00216">
    <property type="entry name" value="VWD"/>
    <property type="match status" value="1"/>
</dbReference>
<dbReference type="GO" id="GO:0005615">
    <property type="term" value="C:extracellular space"/>
    <property type="evidence" value="ECO:0000318"/>
    <property type="project" value="GO_Central"/>
</dbReference>
<dbReference type="Gene3D" id="2.10.25.10">
    <property type="entry name" value="Laminin"/>
    <property type="match status" value="1"/>
</dbReference>
<dbReference type="Pfam" id="PF00094">
    <property type="entry name" value="VWD"/>
    <property type="match status" value="1"/>
</dbReference>
<dbReference type="CDD" id="cd19941">
    <property type="entry name" value="TIL"/>
    <property type="match status" value="1"/>
</dbReference>
<dbReference type="PANTHER" id="PTHR11339">
    <property type="entry name" value="EXTRACELLULAR MATRIX GLYCOPROTEIN RELATED"/>
    <property type="match status" value="1"/>
</dbReference>
<dbReference type="Pfam" id="PF08742">
    <property type="entry name" value="C8"/>
    <property type="match status" value="1"/>
</dbReference>
<organism evidence="4 5">
    <name type="scientific">Anolis carolinensis</name>
    <name type="common">Green anole</name>
    <name type="synonym">American chameleon</name>
    <dbReference type="NCBI Taxonomy" id="28377"/>
    <lineage>
        <taxon>Eukaryota</taxon>
        <taxon>Metazoa</taxon>
        <taxon>Chordata</taxon>
        <taxon>Craniata</taxon>
        <taxon>Vertebrata</taxon>
        <taxon>Euteleostomi</taxon>
        <taxon>Lepidosauria</taxon>
        <taxon>Squamata</taxon>
        <taxon>Bifurcata</taxon>
        <taxon>Unidentata</taxon>
        <taxon>Episquamata</taxon>
        <taxon>Toxicofera</taxon>
        <taxon>Iguania</taxon>
        <taxon>Dactyloidae</taxon>
        <taxon>Anolis</taxon>
    </lineage>
</organism>
<reference evidence="4" key="3">
    <citation type="submission" date="2025-09" db="UniProtKB">
        <authorList>
            <consortium name="Ensembl"/>
        </authorList>
    </citation>
    <scope>IDENTIFICATION</scope>
</reference>
<dbReference type="AlphaFoldDB" id="A0A803SUL8"/>
<evidence type="ECO:0000313" key="5">
    <source>
        <dbReference type="Proteomes" id="UP000001646"/>
    </source>
</evidence>
<dbReference type="GO" id="GO:0031012">
    <property type="term" value="C:extracellular matrix"/>
    <property type="evidence" value="ECO:0000318"/>
    <property type="project" value="GO_Central"/>
</dbReference>
<accession>A0A803SUL8</accession>
<evidence type="ECO:0000313" key="4">
    <source>
        <dbReference type="Ensembl" id="ENSACAP00000026658.1"/>
    </source>
</evidence>
<dbReference type="InterPro" id="IPR002919">
    <property type="entry name" value="TIL_dom"/>
</dbReference>
<reference evidence="4" key="2">
    <citation type="submission" date="2025-08" db="UniProtKB">
        <authorList>
            <consortium name="Ensembl"/>
        </authorList>
    </citation>
    <scope>IDENTIFICATION</scope>
</reference>
<dbReference type="InterPro" id="IPR001846">
    <property type="entry name" value="VWF_type-D"/>
</dbReference>
<keyword evidence="2" id="KW-0325">Glycoprotein</keyword>
<name>A0A803SUL8_ANOCA</name>
<dbReference type="InParanoid" id="A0A803SUL8"/>
<dbReference type="Ensembl" id="ENSACAT00000048591.1">
    <property type="protein sequence ID" value="ENSACAP00000026658.1"/>
    <property type="gene ID" value="ENSACAG00000038858.1"/>
</dbReference>
<dbReference type="Proteomes" id="UP000001646">
    <property type="component" value="Chromosome 5"/>
</dbReference>
<evidence type="ECO:0000259" key="3">
    <source>
        <dbReference type="PROSITE" id="PS51233"/>
    </source>
</evidence>
<protein>
    <recommendedName>
        <fullName evidence="3">VWFD domain-containing protein</fullName>
    </recommendedName>
</protein>
<keyword evidence="1" id="KW-1015">Disulfide bond</keyword>
<dbReference type="SUPFAM" id="SSF57567">
    <property type="entry name" value="Serine protease inhibitors"/>
    <property type="match status" value="1"/>
</dbReference>
<evidence type="ECO:0000256" key="2">
    <source>
        <dbReference type="ARBA" id="ARBA00023180"/>
    </source>
</evidence>
<keyword evidence="5" id="KW-1185">Reference proteome</keyword>
<dbReference type="PANTHER" id="PTHR11339:SF408">
    <property type="entry name" value="MUCIN-5B"/>
    <property type="match status" value="1"/>
</dbReference>
<dbReference type="InterPro" id="IPR014853">
    <property type="entry name" value="VWF/SSPO/ZAN-like_Cys-rich_dom"/>
</dbReference>
<dbReference type="Pfam" id="PF01826">
    <property type="entry name" value="TIL"/>
    <property type="match status" value="1"/>
</dbReference>
<feature type="domain" description="VWFD" evidence="3">
    <location>
        <begin position="30"/>
        <end position="196"/>
    </location>
</feature>
<dbReference type="InterPro" id="IPR036084">
    <property type="entry name" value="Ser_inhib-like_sf"/>
</dbReference>